<reference evidence="1 2" key="1">
    <citation type="journal article" date="2020" name="Nat. Food">
        <title>A phased Vanilla planifolia genome enables genetic improvement of flavour and production.</title>
        <authorList>
            <person name="Hasing T."/>
            <person name="Tang H."/>
            <person name="Brym M."/>
            <person name="Khazi F."/>
            <person name="Huang T."/>
            <person name="Chambers A.H."/>
        </authorList>
    </citation>
    <scope>NUCLEOTIDE SEQUENCE [LARGE SCALE GENOMIC DNA]</scope>
    <source>
        <tissue evidence="1">Leaf</tissue>
    </source>
</reference>
<dbReference type="Proteomes" id="UP000639772">
    <property type="component" value="Chromosome 9"/>
</dbReference>
<accession>A0A835UP98</accession>
<evidence type="ECO:0000313" key="2">
    <source>
        <dbReference type="Proteomes" id="UP000639772"/>
    </source>
</evidence>
<proteinExistence type="predicted"/>
<protein>
    <submittedName>
        <fullName evidence="1">Uncharacterized protein</fullName>
    </submittedName>
</protein>
<dbReference type="AlphaFoldDB" id="A0A835UP98"/>
<gene>
    <name evidence="1" type="ORF">HPP92_018191</name>
</gene>
<dbReference type="EMBL" id="JADCNM010000009">
    <property type="protein sequence ID" value="KAG0468863.1"/>
    <property type="molecule type" value="Genomic_DNA"/>
</dbReference>
<organism evidence="1 2">
    <name type="scientific">Vanilla planifolia</name>
    <name type="common">Vanilla</name>
    <dbReference type="NCBI Taxonomy" id="51239"/>
    <lineage>
        <taxon>Eukaryota</taxon>
        <taxon>Viridiplantae</taxon>
        <taxon>Streptophyta</taxon>
        <taxon>Embryophyta</taxon>
        <taxon>Tracheophyta</taxon>
        <taxon>Spermatophyta</taxon>
        <taxon>Magnoliopsida</taxon>
        <taxon>Liliopsida</taxon>
        <taxon>Asparagales</taxon>
        <taxon>Orchidaceae</taxon>
        <taxon>Vanilloideae</taxon>
        <taxon>Vanilleae</taxon>
        <taxon>Vanilla</taxon>
    </lineage>
</organism>
<name>A0A835UP98_VANPL</name>
<comment type="caution">
    <text evidence="1">The sequence shown here is derived from an EMBL/GenBank/DDBJ whole genome shotgun (WGS) entry which is preliminary data.</text>
</comment>
<evidence type="ECO:0000313" key="1">
    <source>
        <dbReference type="EMBL" id="KAG0468863.1"/>
    </source>
</evidence>
<sequence>MARSMLGWSPADAPGSKRNLICKIRTANGPEPSPPPGPSLTLDTLRLRTKATRERCEVEGFSQGRNGKKKGSGRNWLTKNRAGRGCMRRTGWADGWTVSFSRRCCRRSPTENRRLQRAAGVEGDQTFHEAIYAAPAAATLQFVLLARGPPAGAVARRIKTGPCRLRRWRSG</sequence>